<proteinExistence type="predicted"/>
<keyword evidence="1" id="KW-0678">Repressor</keyword>
<evidence type="ECO:0000256" key="3">
    <source>
        <dbReference type="ARBA" id="ARBA00023163"/>
    </source>
</evidence>
<dbReference type="GO" id="GO:0003700">
    <property type="term" value="F:DNA-binding transcription factor activity"/>
    <property type="evidence" value="ECO:0007669"/>
    <property type="project" value="InterPro"/>
</dbReference>
<dbReference type="GO" id="GO:0003743">
    <property type="term" value="F:translation initiation factor activity"/>
    <property type="evidence" value="ECO:0007669"/>
    <property type="project" value="UniProtKB-KW"/>
</dbReference>
<sequence>MATPAFLLWSSFASSSSSSQEDRNDGGTAQNGLPTPPDPAAKDSSPARPKPKPKKASKAAAPKRPPQRGLGVAQLERLLHQERWKKITEIDPSREVHPFPGQLPVYDYPPAVSPLGAYGAPAPPPAPAAVAAYGSGWVQAPGMCYIQQCRPASPGLAGYDGAIASTVRSVLHEQYSLDRYRMGKASGEGRFQVGSPFPEPPSNQKMQCFSDQCEFCARKKRLFGDNPGFSGNNGVDYFEMDLAAAMAVDQESQGLYGCGPRRGKAMMESREAIKEFDFFPQSRSASLGHSEFGNRGAGDASSSSSSSAAASPSFVDLSLKLSV</sequence>
<evidence type="ECO:0000313" key="6">
    <source>
        <dbReference type="EMBL" id="KAG1347217.1"/>
    </source>
</evidence>
<evidence type="ECO:0000256" key="2">
    <source>
        <dbReference type="ARBA" id="ARBA00023015"/>
    </source>
</evidence>
<keyword evidence="5" id="KW-0732">Signal</keyword>
<reference evidence="6" key="1">
    <citation type="journal article" date="2017" name="Gigascience">
        <title>The genome draft of coconut (Cocos nucifera).</title>
        <authorList>
            <person name="Xiao Y."/>
            <person name="Xu P."/>
            <person name="Fan H."/>
            <person name="Baudouin L."/>
            <person name="Xia W."/>
            <person name="Bocs S."/>
            <person name="Xu J."/>
            <person name="Li Q."/>
            <person name="Guo A."/>
            <person name="Zhou L."/>
            <person name="Li J."/>
            <person name="Wu Y."/>
            <person name="Ma Z."/>
            <person name="Armero A."/>
            <person name="Issali A.E."/>
            <person name="Liu N."/>
            <person name="Peng M."/>
            <person name="Yang Y."/>
        </authorList>
    </citation>
    <scope>NUCLEOTIDE SEQUENCE</scope>
    <source>
        <tissue evidence="6">Spear leaf of Hainan Tall coconut</tissue>
    </source>
</reference>
<name>A0A8K0ICA0_COCNU</name>
<dbReference type="OrthoDB" id="1917522at2759"/>
<feature type="signal peptide" evidence="5">
    <location>
        <begin position="1"/>
        <end position="19"/>
    </location>
</feature>
<evidence type="ECO:0000256" key="4">
    <source>
        <dbReference type="SAM" id="MobiDB-lite"/>
    </source>
</evidence>
<dbReference type="PANTHER" id="PTHR33388">
    <property type="entry name" value="OS01G0212500 PROTEIN"/>
    <property type="match status" value="1"/>
</dbReference>
<keyword evidence="2" id="KW-0805">Transcription regulation</keyword>
<keyword evidence="6" id="KW-0396">Initiation factor</keyword>
<dbReference type="Proteomes" id="UP000797356">
    <property type="component" value="Chromosome 6"/>
</dbReference>
<dbReference type="PANTHER" id="PTHR33388:SF2">
    <property type="entry name" value="PROTEIN SPOROCYTELESS"/>
    <property type="match status" value="1"/>
</dbReference>
<keyword evidence="6" id="KW-0648">Protein biosynthesis</keyword>
<organism evidence="6 7">
    <name type="scientific">Cocos nucifera</name>
    <name type="common">Coconut palm</name>
    <dbReference type="NCBI Taxonomy" id="13894"/>
    <lineage>
        <taxon>Eukaryota</taxon>
        <taxon>Viridiplantae</taxon>
        <taxon>Streptophyta</taxon>
        <taxon>Embryophyta</taxon>
        <taxon>Tracheophyta</taxon>
        <taxon>Spermatophyta</taxon>
        <taxon>Magnoliopsida</taxon>
        <taxon>Liliopsida</taxon>
        <taxon>Arecaceae</taxon>
        <taxon>Arecoideae</taxon>
        <taxon>Cocoseae</taxon>
        <taxon>Attaleinae</taxon>
        <taxon>Cocos</taxon>
    </lineage>
</organism>
<feature type="chain" id="PRO_5035445426" evidence="5">
    <location>
        <begin position="20"/>
        <end position="323"/>
    </location>
</feature>
<feature type="compositionally biased region" description="Low complexity" evidence="4">
    <location>
        <begin position="300"/>
        <end position="313"/>
    </location>
</feature>
<accession>A0A8K0ICA0</accession>
<evidence type="ECO:0000256" key="5">
    <source>
        <dbReference type="SAM" id="SignalP"/>
    </source>
</evidence>
<feature type="region of interest" description="Disordered" evidence="4">
    <location>
        <begin position="10"/>
        <end position="73"/>
    </location>
</feature>
<evidence type="ECO:0000256" key="1">
    <source>
        <dbReference type="ARBA" id="ARBA00022491"/>
    </source>
</evidence>
<dbReference type="EMBL" id="CM017877">
    <property type="protein sequence ID" value="KAG1347217.1"/>
    <property type="molecule type" value="Genomic_DNA"/>
</dbReference>
<gene>
    <name evidence="6" type="ORF">COCNU_06G010460</name>
</gene>
<dbReference type="InterPro" id="IPR040356">
    <property type="entry name" value="SPEAR"/>
</dbReference>
<feature type="region of interest" description="Disordered" evidence="4">
    <location>
        <begin position="287"/>
        <end position="323"/>
    </location>
</feature>
<reference evidence="6" key="2">
    <citation type="submission" date="2019-07" db="EMBL/GenBank/DDBJ databases">
        <authorList>
            <person name="Yang Y."/>
            <person name="Bocs S."/>
            <person name="Baudouin L."/>
        </authorList>
    </citation>
    <scope>NUCLEOTIDE SEQUENCE</scope>
    <source>
        <tissue evidence="6">Spear leaf of Hainan Tall coconut</tissue>
    </source>
</reference>
<dbReference type="AlphaFoldDB" id="A0A8K0ICA0"/>
<protein>
    <submittedName>
        <fullName evidence="6">Translation initiation factor IF-2-like</fullName>
    </submittedName>
</protein>
<comment type="caution">
    <text evidence="6">The sequence shown here is derived from an EMBL/GenBank/DDBJ whole genome shotgun (WGS) entry which is preliminary data.</text>
</comment>
<feature type="compositionally biased region" description="Low complexity" evidence="4">
    <location>
        <begin position="10"/>
        <end position="19"/>
    </location>
</feature>
<keyword evidence="7" id="KW-1185">Reference proteome</keyword>
<evidence type="ECO:0000313" key="7">
    <source>
        <dbReference type="Proteomes" id="UP000797356"/>
    </source>
</evidence>
<keyword evidence="3" id="KW-0804">Transcription</keyword>